<evidence type="ECO:0000313" key="2">
    <source>
        <dbReference type="EMBL" id="AOW70808.1"/>
    </source>
</evidence>
<dbReference type="AlphaFoldDB" id="A0A1D8RDJ2"/>
<name>A0A1D8RDJ2_9STRA</name>
<evidence type="ECO:0008006" key="3">
    <source>
        <dbReference type="Google" id="ProtNLM"/>
    </source>
</evidence>
<dbReference type="EMBL" id="KX839260">
    <property type="protein sequence ID" value="AOW70808.1"/>
    <property type="molecule type" value="Genomic_DNA"/>
</dbReference>
<evidence type="ECO:0000256" key="1">
    <source>
        <dbReference type="ARBA" id="ARBA00043978"/>
    </source>
</evidence>
<keyword evidence="2" id="KW-0934">Plastid</keyword>
<geneLocation type="chloroplast" evidence="2"/>
<protein>
    <recommendedName>
        <fullName evidence="3">Ycf54</fullName>
    </recommendedName>
</protein>
<proteinExistence type="inferred from homology"/>
<gene>
    <name evidence="2" type="primary">ycf54</name>
</gene>
<dbReference type="PANTHER" id="PTHR35319">
    <property type="match status" value="1"/>
</dbReference>
<comment type="similarity">
    <text evidence="1">Belongs to the ycf54 family.</text>
</comment>
<dbReference type="InterPro" id="IPR038409">
    <property type="entry name" value="Ycf54-like_sf"/>
</dbReference>
<dbReference type="Gene3D" id="3.30.70.1860">
    <property type="entry name" value="Uncharacterised protein family Ycf54"/>
    <property type="match status" value="1"/>
</dbReference>
<keyword evidence="2" id="KW-0150">Chloroplast</keyword>
<dbReference type="Pfam" id="PF10674">
    <property type="entry name" value="Ycf54"/>
    <property type="match status" value="1"/>
</dbReference>
<accession>A0A1D8RDJ2</accession>
<dbReference type="PANTHER" id="PTHR35319:SF2">
    <property type="entry name" value="YCF54"/>
    <property type="match status" value="1"/>
</dbReference>
<reference evidence="2" key="1">
    <citation type="submission" date="2016-09" db="EMBL/GenBank/DDBJ databases">
        <title>The plastid genome of some eustigmatophyte algae harbours a bacteria-derived six-gene cluster for biosynthesis of a novel secondary metabolite.</title>
        <authorList>
            <person name="Yurchenko T."/>
            <person name="Sevcikova T."/>
            <person name="Strnad H."/>
            <person name="Butenko A."/>
            <person name="Elias M."/>
        </authorList>
    </citation>
    <scope>NUCLEOTIDE SEQUENCE</scope>
</reference>
<sequence length="111" mass="13124">MKYHFALASKEFLFEIEPVEEVLRERAHYYSSRNKQVDFWILPSPEFLNSYWNEISQLTKNNSRENLVAIVSTDADFIYWLKLRYQNVISGSFNAPSERIPEPLAFASQNK</sequence>
<organism evidence="2">
    <name type="scientific">Monodopsis sp. MarTras21</name>
    <dbReference type="NCBI Taxonomy" id="1745953"/>
    <lineage>
        <taxon>Eukaryota</taxon>
        <taxon>Sar</taxon>
        <taxon>Stramenopiles</taxon>
        <taxon>Ochrophyta</taxon>
        <taxon>Eustigmatophyceae</taxon>
        <taxon>Eustigmatales</taxon>
        <taxon>Monodopsidaceae</taxon>
        <taxon>Monodopsis</taxon>
    </lineage>
</organism>
<dbReference type="InterPro" id="IPR019616">
    <property type="entry name" value="Ycf54"/>
</dbReference>